<comment type="caution">
    <text evidence="2">The sequence shown here is derived from an EMBL/GenBank/DDBJ whole genome shotgun (WGS) entry which is preliminary data.</text>
</comment>
<evidence type="ECO:0000313" key="3">
    <source>
        <dbReference type="Proteomes" id="UP000799772"/>
    </source>
</evidence>
<proteinExistence type="predicted"/>
<feature type="compositionally biased region" description="Basic residues" evidence="1">
    <location>
        <begin position="116"/>
        <end position="127"/>
    </location>
</feature>
<evidence type="ECO:0000313" key="2">
    <source>
        <dbReference type="EMBL" id="KAF2096182.1"/>
    </source>
</evidence>
<protein>
    <submittedName>
        <fullName evidence="2">Uncharacterized protein</fullName>
    </submittedName>
</protein>
<name>A0A9P4ICT7_9PEZI</name>
<sequence>MGVRSHKSRNNGDREDDAAEREPDNEESPGSPSRPGRRTTKKADDHASRVQKPKEKYVKDGELHPQCRQPRIKNPDRTNDIYCQVHYDRRQEEAKEQKAAKEEKKLKEMKKESAKSNKKTRQKGKRTIKPEYTENRTNKEDDEIEEEKEGKKRTRSPTEKHQKRARGN</sequence>
<organism evidence="2 3">
    <name type="scientific">Rhizodiscina lignyota</name>
    <dbReference type="NCBI Taxonomy" id="1504668"/>
    <lineage>
        <taxon>Eukaryota</taxon>
        <taxon>Fungi</taxon>
        <taxon>Dikarya</taxon>
        <taxon>Ascomycota</taxon>
        <taxon>Pezizomycotina</taxon>
        <taxon>Dothideomycetes</taxon>
        <taxon>Pleosporomycetidae</taxon>
        <taxon>Aulographales</taxon>
        <taxon>Rhizodiscinaceae</taxon>
        <taxon>Rhizodiscina</taxon>
    </lineage>
</organism>
<dbReference type="AlphaFoldDB" id="A0A9P4ICT7"/>
<dbReference type="EMBL" id="ML978130">
    <property type="protein sequence ID" value="KAF2096182.1"/>
    <property type="molecule type" value="Genomic_DNA"/>
</dbReference>
<gene>
    <name evidence="2" type="ORF">NA57DRAFT_59239</name>
</gene>
<feature type="region of interest" description="Disordered" evidence="1">
    <location>
        <begin position="1"/>
        <end position="168"/>
    </location>
</feature>
<dbReference type="Proteomes" id="UP000799772">
    <property type="component" value="Unassembled WGS sequence"/>
</dbReference>
<accession>A0A9P4ICT7</accession>
<evidence type="ECO:0000256" key="1">
    <source>
        <dbReference type="SAM" id="MobiDB-lite"/>
    </source>
</evidence>
<feature type="compositionally biased region" description="Acidic residues" evidence="1">
    <location>
        <begin position="14"/>
        <end position="27"/>
    </location>
</feature>
<feature type="compositionally biased region" description="Basic residues" evidence="1">
    <location>
        <begin position="151"/>
        <end position="168"/>
    </location>
</feature>
<feature type="compositionally biased region" description="Basic and acidic residues" evidence="1">
    <location>
        <begin position="41"/>
        <end position="65"/>
    </location>
</feature>
<feature type="compositionally biased region" description="Basic and acidic residues" evidence="1">
    <location>
        <begin position="128"/>
        <end position="139"/>
    </location>
</feature>
<keyword evidence="3" id="KW-1185">Reference proteome</keyword>
<feature type="compositionally biased region" description="Basic and acidic residues" evidence="1">
    <location>
        <begin position="86"/>
        <end position="115"/>
    </location>
</feature>
<reference evidence="2" key="1">
    <citation type="journal article" date="2020" name="Stud. Mycol.">
        <title>101 Dothideomycetes genomes: a test case for predicting lifestyles and emergence of pathogens.</title>
        <authorList>
            <person name="Haridas S."/>
            <person name="Albert R."/>
            <person name="Binder M."/>
            <person name="Bloem J."/>
            <person name="Labutti K."/>
            <person name="Salamov A."/>
            <person name="Andreopoulos B."/>
            <person name="Baker S."/>
            <person name="Barry K."/>
            <person name="Bills G."/>
            <person name="Bluhm B."/>
            <person name="Cannon C."/>
            <person name="Castanera R."/>
            <person name="Culley D."/>
            <person name="Daum C."/>
            <person name="Ezra D."/>
            <person name="Gonzalez J."/>
            <person name="Henrissat B."/>
            <person name="Kuo A."/>
            <person name="Liang C."/>
            <person name="Lipzen A."/>
            <person name="Lutzoni F."/>
            <person name="Magnuson J."/>
            <person name="Mondo S."/>
            <person name="Nolan M."/>
            <person name="Ohm R."/>
            <person name="Pangilinan J."/>
            <person name="Park H.-J."/>
            <person name="Ramirez L."/>
            <person name="Alfaro M."/>
            <person name="Sun H."/>
            <person name="Tritt A."/>
            <person name="Yoshinaga Y."/>
            <person name="Zwiers L.-H."/>
            <person name="Turgeon B."/>
            <person name="Goodwin S."/>
            <person name="Spatafora J."/>
            <person name="Crous P."/>
            <person name="Grigoriev I."/>
        </authorList>
    </citation>
    <scope>NUCLEOTIDE SEQUENCE</scope>
    <source>
        <strain evidence="2">CBS 133067</strain>
    </source>
</reference>